<evidence type="ECO:0000313" key="2">
    <source>
        <dbReference type="EMBL" id="KAJ7101436.1"/>
    </source>
</evidence>
<evidence type="ECO:0008006" key="4">
    <source>
        <dbReference type="Google" id="ProtNLM"/>
    </source>
</evidence>
<feature type="chain" id="PRO_5042233964" description="Secreted protein" evidence="1">
    <location>
        <begin position="26"/>
        <end position="75"/>
    </location>
</feature>
<feature type="signal peptide" evidence="1">
    <location>
        <begin position="1"/>
        <end position="25"/>
    </location>
</feature>
<dbReference type="EMBL" id="JARJCN010000004">
    <property type="protein sequence ID" value="KAJ7101436.1"/>
    <property type="molecule type" value="Genomic_DNA"/>
</dbReference>
<dbReference type="AlphaFoldDB" id="A0AAD6UFA5"/>
<keyword evidence="1" id="KW-0732">Signal</keyword>
<reference evidence="2" key="1">
    <citation type="submission" date="2023-03" db="EMBL/GenBank/DDBJ databases">
        <title>Massive genome expansion in bonnet fungi (Mycena s.s.) driven by repeated elements and novel gene families across ecological guilds.</title>
        <authorList>
            <consortium name="Lawrence Berkeley National Laboratory"/>
            <person name="Harder C.B."/>
            <person name="Miyauchi S."/>
            <person name="Viragh M."/>
            <person name="Kuo A."/>
            <person name="Thoen E."/>
            <person name="Andreopoulos B."/>
            <person name="Lu D."/>
            <person name="Skrede I."/>
            <person name="Drula E."/>
            <person name="Henrissat B."/>
            <person name="Morin E."/>
            <person name="Kohler A."/>
            <person name="Barry K."/>
            <person name="LaButti K."/>
            <person name="Morin E."/>
            <person name="Salamov A."/>
            <person name="Lipzen A."/>
            <person name="Mereny Z."/>
            <person name="Hegedus B."/>
            <person name="Baldrian P."/>
            <person name="Stursova M."/>
            <person name="Weitz H."/>
            <person name="Taylor A."/>
            <person name="Grigoriev I.V."/>
            <person name="Nagy L.G."/>
            <person name="Martin F."/>
            <person name="Kauserud H."/>
        </authorList>
    </citation>
    <scope>NUCLEOTIDE SEQUENCE</scope>
    <source>
        <strain evidence="2">CBHHK173m</strain>
    </source>
</reference>
<organism evidence="2 3">
    <name type="scientific">Mycena belliarum</name>
    <dbReference type="NCBI Taxonomy" id="1033014"/>
    <lineage>
        <taxon>Eukaryota</taxon>
        <taxon>Fungi</taxon>
        <taxon>Dikarya</taxon>
        <taxon>Basidiomycota</taxon>
        <taxon>Agaricomycotina</taxon>
        <taxon>Agaricomycetes</taxon>
        <taxon>Agaricomycetidae</taxon>
        <taxon>Agaricales</taxon>
        <taxon>Marasmiineae</taxon>
        <taxon>Mycenaceae</taxon>
        <taxon>Mycena</taxon>
    </lineage>
</organism>
<evidence type="ECO:0000313" key="3">
    <source>
        <dbReference type="Proteomes" id="UP001222325"/>
    </source>
</evidence>
<gene>
    <name evidence="2" type="ORF">B0H15DRAFT_411621</name>
</gene>
<sequence length="75" mass="8284">MCSTTLLVSATWNWIRLPGLLLGRAARLASVRTWAAFVTSTYASNTIQRIVLQRPIDLGRSSDSSQLGFSRSRPC</sequence>
<dbReference type="Proteomes" id="UP001222325">
    <property type="component" value="Unassembled WGS sequence"/>
</dbReference>
<name>A0AAD6UFA5_9AGAR</name>
<proteinExistence type="predicted"/>
<evidence type="ECO:0000256" key="1">
    <source>
        <dbReference type="SAM" id="SignalP"/>
    </source>
</evidence>
<comment type="caution">
    <text evidence="2">The sequence shown here is derived from an EMBL/GenBank/DDBJ whole genome shotgun (WGS) entry which is preliminary data.</text>
</comment>
<protein>
    <recommendedName>
        <fullName evidence="4">Secreted protein</fullName>
    </recommendedName>
</protein>
<keyword evidence="3" id="KW-1185">Reference proteome</keyword>
<accession>A0AAD6UFA5</accession>